<keyword evidence="3" id="KW-1185">Reference proteome</keyword>
<evidence type="ECO:0000313" key="2">
    <source>
        <dbReference type="EMBL" id="MRN57156.1"/>
    </source>
</evidence>
<protein>
    <recommendedName>
        <fullName evidence="1">DUF6760 domain-containing protein</fullName>
    </recommendedName>
</protein>
<gene>
    <name evidence="2" type="ORF">GJB61_29905</name>
</gene>
<dbReference type="AlphaFoldDB" id="A0A7X2L5R8"/>
<name>A0A7X2L5R8_9BACL</name>
<proteinExistence type="predicted"/>
<organism evidence="2 3">
    <name type="scientific">Paenibacillus monticola</name>
    <dbReference type="NCBI Taxonomy" id="2666075"/>
    <lineage>
        <taxon>Bacteria</taxon>
        <taxon>Bacillati</taxon>
        <taxon>Bacillota</taxon>
        <taxon>Bacilli</taxon>
        <taxon>Bacillales</taxon>
        <taxon>Paenibacillaceae</taxon>
        <taxon>Paenibacillus</taxon>
    </lineage>
</organism>
<dbReference type="EMBL" id="WJXB01000021">
    <property type="protein sequence ID" value="MRN57156.1"/>
    <property type="molecule type" value="Genomic_DNA"/>
</dbReference>
<sequence length="61" mass="7332">MVGYPLDRLYEEVAFLTYYLHWDYAAVLNLEHTERDRWCSEVSKINQRLSGGEEKKNFFEA</sequence>
<dbReference type="Proteomes" id="UP000463051">
    <property type="component" value="Unassembled WGS sequence"/>
</dbReference>
<accession>A0A7X2L5R8</accession>
<feature type="domain" description="DUF6760" evidence="1">
    <location>
        <begin position="7"/>
        <end position="60"/>
    </location>
</feature>
<evidence type="ECO:0000313" key="3">
    <source>
        <dbReference type="Proteomes" id="UP000463051"/>
    </source>
</evidence>
<dbReference type="InterPro" id="IPR046648">
    <property type="entry name" value="DUF6760"/>
</dbReference>
<evidence type="ECO:0000259" key="1">
    <source>
        <dbReference type="Pfam" id="PF20546"/>
    </source>
</evidence>
<dbReference type="Pfam" id="PF20546">
    <property type="entry name" value="DUF6760"/>
    <property type="match status" value="1"/>
</dbReference>
<dbReference type="RefSeq" id="WP_420819783.1">
    <property type="nucleotide sequence ID" value="NZ_WJXB01000021.1"/>
</dbReference>
<comment type="caution">
    <text evidence="2">The sequence shown here is derived from an EMBL/GenBank/DDBJ whole genome shotgun (WGS) entry which is preliminary data.</text>
</comment>
<reference evidence="2 3" key="1">
    <citation type="submission" date="2019-11" db="EMBL/GenBank/DDBJ databases">
        <title>Paenibacillus monticola sp. nov., a novel PGPR strain isolated from mountain sample in China.</title>
        <authorList>
            <person name="Zhao Q."/>
            <person name="Li H.-P."/>
            <person name="Zhang J.-L."/>
        </authorList>
    </citation>
    <scope>NUCLEOTIDE SEQUENCE [LARGE SCALE GENOMIC DNA]</scope>
    <source>
        <strain evidence="2 3">LC-T2</strain>
    </source>
</reference>